<dbReference type="Pfam" id="PF13410">
    <property type="entry name" value="GST_C_2"/>
    <property type="match status" value="1"/>
</dbReference>
<dbReference type="GO" id="GO:0006749">
    <property type="term" value="P:glutathione metabolic process"/>
    <property type="evidence" value="ECO:0007669"/>
    <property type="project" value="TreeGrafter"/>
</dbReference>
<proteinExistence type="predicted"/>
<dbReference type="KEGG" id="aio:EXH44_03370"/>
<name>A0A4P7CEK9_9PAST</name>
<dbReference type="PROSITE" id="PS50404">
    <property type="entry name" value="GST_NTER"/>
    <property type="match status" value="1"/>
</dbReference>
<evidence type="ECO:0000259" key="1">
    <source>
        <dbReference type="PROSITE" id="PS50404"/>
    </source>
</evidence>
<keyword evidence="3" id="KW-1185">Reference proteome</keyword>
<dbReference type="AlphaFoldDB" id="A0A4P7CEK9"/>
<dbReference type="PANTHER" id="PTHR42673">
    <property type="entry name" value="MALEYLACETOACETATE ISOMERASE"/>
    <property type="match status" value="1"/>
</dbReference>
<dbReference type="Proteomes" id="UP000294444">
    <property type="component" value="Chromosome"/>
</dbReference>
<dbReference type="Pfam" id="PF13409">
    <property type="entry name" value="GST_N_2"/>
    <property type="match status" value="1"/>
</dbReference>
<dbReference type="SFLD" id="SFLDS00019">
    <property type="entry name" value="Glutathione_Transferase_(cytos"/>
    <property type="match status" value="1"/>
</dbReference>
<dbReference type="InterPro" id="IPR036282">
    <property type="entry name" value="Glutathione-S-Trfase_C_sf"/>
</dbReference>
<sequence length="202" mass="23750">MYQLYVNPPKSSWSLRPWILLKVLNIPFEQKTVRYLDDLTKQREQFKGFSPTSKIPVLYVENHVIWDSLAIIEFIAEDHPQVWVKEKFARAWSRSACAEMHSGFEQLRSICNFDPLNRIQLEHIPLELANELRRIDELWQEGLIQFQGKYLAGNQFTAVDAFFVPVALRIETYGLHHYFSESSLNYQKHLLALPALAEWLSE</sequence>
<dbReference type="GO" id="GO:0006559">
    <property type="term" value="P:L-phenylalanine catabolic process"/>
    <property type="evidence" value="ECO:0007669"/>
    <property type="project" value="TreeGrafter"/>
</dbReference>
<dbReference type="EMBL" id="CP038145">
    <property type="protein sequence ID" value="QBQ63348.1"/>
    <property type="molecule type" value="Genomic_DNA"/>
</dbReference>
<dbReference type="Gene3D" id="1.20.1050.10">
    <property type="match status" value="1"/>
</dbReference>
<evidence type="ECO:0000313" key="3">
    <source>
        <dbReference type="Proteomes" id="UP000294444"/>
    </source>
</evidence>
<dbReference type="SUPFAM" id="SSF47616">
    <property type="entry name" value="GST C-terminal domain-like"/>
    <property type="match status" value="1"/>
</dbReference>
<gene>
    <name evidence="2" type="ORF">EXH44_03370</name>
</gene>
<feature type="domain" description="GST N-terminal" evidence="1">
    <location>
        <begin position="1"/>
        <end position="83"/>
    </location>
</feature>
<dbReference type="RefSeq" id="WP_162856274.1">
    <property type="nucleotide sequence ID" value="NZ_CP038145.1"/>
</dbReference>
<dbReference type="InterPro" id="IPR036249">
    <property type="entry name" value="Thioredoxin-like_sf"/>
</dbReference>
<dbReference type="CDD" id="cd03194">
    <property type="entry name" value="GST_C_3"/>
    <property type="match status" value="1"/>
</dbReference>
<organism evidence="2 3">
    <name type="scientific">Actinobacillus indolicus</name>
    <dbReference type="NCBI Taxonomy" id="51049"/>
    <lineage>
        <taxon>Bacteria</taxon>
        <taxon>Pseudomonadati</taxon>
        <taxon>Pseudomonadota</taxon>
        <taxon>Gammaproteobacteria</taxon>
        <taxon>Pasteurellales</taxon>
        <taxon>Pasteurellaceae</taxon>
        <taxon>Actinobacillus</taxon>
    </lineage>
</organism>
<dbReference type="SUPFAM" id="SSF52833">
    <property type="entry name" value="Thioredoxin-like"/>
    <property type="match status" value="1"/>
</dbReference>
<accession>A0A4P7CEK9</accession>
<dbReference type="Gene3D" id="3.40.30.10">
    <property type="entry name" value="Glutaredoxin"/>
    <property type="match status" value="1"/>
</dbReference>
<dbReference type="GO" id="GO:0016034">
    <property type="term" value="F:maleylacetoacetate isomerase activity"/>
    <property type="evidence" value="ECO:0007669"/>
    <property type="project" value="TreeGrafter"/>
</dbReference>
<dbReference type="PANTHER" id="PTHR42673:SF4">
    <property type="entry name" value="MALEYLACETOACETATE ISOMERASE"/>
    <property type="match status" value="1"/>
</dbReference>
<keyword evidence="2" id="KW-0808">Transferase</keyword>
<reference evidence="2 3" key="1">
    <citation type="submission" date="2019-03" db="EMBL/GenBank/DDBJ databases">
        <authorList>
            <person name="Che Y."/>
            <person name="Zhou L."/>
        </authorList>
    </citation>
    <scope>NUCLEOTIDE SEQUENCE [LARGE SCALE GENOMIC DNA]</scope>
    <source>
        <strain evidence="2 3">AIFJ1607</strain>
    </source>
</reference>
<evidence type="ECO:0000313" key="2">
    <source>
        <dbReference type="EMBL" id="QBQ63348.1"/>
    </source>
</evidence>
<dbReference type="InterPro" id="IPR004045">
    <property type="entry name" value="Glutathione_S-Trfase_N"/>
</dbReference>
<dbReference type="GO" id="GO:0004364">
    <property type="term" value="F:glutathione transferase activity"/>
    <property type="evidence" value="ECO:0007669"/>
    <property type="project" value="TreeGrafter"/>
</dbReference>
<dbReference type="InterPro" id="IPR040079">
    <property type="entry name" value="Glutathione_S-Trfase"/>
</dbReference>
<protein>
    <submittedName>
        <fullName evidence="2">Glutathione S-transferase</fullName>
    </submittedName>
</protein>